<evidence type="ECO:0000313" key="6">
    <source>
        <dbReference type="EMBL" id="KYG65729.1"/>
    </source>
</evidence>
<evidence type="ECO:0000256" key="2">
    <source>
        <dbReference type="ARBA" id="ARBA00022963"/>
    </source>
</evidence>
<keyword evidence="1 4" id="KW-0378">Hydrolase</keyword>
<evidence type="ECO:0000313" key="7">
    <source>
        <dbReference type="Proteomes" id="UP000075320"/>
    </source>
</evidence>
<dbReference type="SUPFAM" id="SSF52151">
    <property type="entry name" value="FabD/lysophospholipase-like"/>
    <property type="match status" value="1"/>
</dbReference>
<dbReference type="Pfam" id="PF01734">
    <property type="entry name" value="Patatin"/>
    <property type="match status" value="1"/>
</dbReference>
<organism evidence="6 7">
    <name type="scientific">Bdellovibrio bacteriovorus</name>
    <dbReference type="NCBI Taxonomy" id="959"/>
    <lineage>
        <taxon>Bacteria</taxon>
        <taxon>Pseudomonadati</taxon>
        <taxon>Bdellovibrionota</taxon>
        <taxon>Bdellovibrionia</taxon>
        <taxon>Bdellovibrionales</taxon>
        <taxon>Pseudobdellovibrionaceae</taxon>
        <taxon>Bdellovibrio</taxon>
    </lineage>
</organism>
<dbReference type="PANTHER" id="PTHR14226:SF57">
    <property type="entry name" value="BLR7027 PROTEIN"/>
    <property type="match status" value="1"/>
</dbReference>
<feature type="short sequence motif" description="GXSXG" evidence="4">
    <location>
        <begin position="44"/>
        <end position="48"/>
    </location>
</feature>
<evidence type="ECO:0000256" key="1">
    <source>
        <dbReference type="ARBA" id="ARBA00022801"/>
    </source>
</evidence>
<reference evidence="6 7" key="1">
    <citation type="submission" date="2016-03" db="EMBL/GenBank/DDBJ databases">
        <authorList>
            <person name="Ploux O."/>
        </authorList>
    </citation>
    <scope>NUCLEOTIDE SEQUENCE [LARGE SCALE GENOMIC DNA]</scope>
    <source>
        <strain evidence="6 7">R0</strain>
    </source>
</reference>
<feature type="domain" description="PNPLA" evidence="5">
    <location>
        <begin position="7"/>
        <end position="222"/>
    </location>
</feature>
<keyword evidence="2 4" id="KW-0442">Lipid degradation</keyword>
<feature type="short sequence motif" description="DGA/G" evidence="4">
    <location>
        <begin position="209"/>
        <end position="211"/>
    </location>
</feature>
<name>A0A150WN59_BDEBC</name>
<dbReference type="RefSeq" id="WP_061833273.1">
    <property type="nucleotide sequence ID" value="NZ_LUKE01000001.1"/>
</dbReference>
<feature type="short sequence motif" description="GXGXXG" evidence="4">
    <location>
        <begin position="11"/>
        <end position="16"/>
    </location>
</feature>
<accession>A0A150WN59</accession>
<dbReference type="OrthoDB" id="9798773at2"/>
<keyword evidence="7" id="KW-1185">Reference proteome</keyword>
<dbReference type="PANTHER" id="PTHR14226">
    <property type="entry name" value="NEUROPATHY TARGET ESTERASE/SWISS CHEESE D.MELANOGASTER"/>
    <property type="match status" value="1"/>
</dbReference>
<dbReference type="GO" id="GO:0016787">
    <property type="term" value="F:hydrolase activity"/>
    <property type="evidence" value="ECO:0007669"/>
    <property type="project" value="UniProtKB-UniRule"/>
</dbReference>
<feature type="active site" description="Proton acceptor" evidence="4">
    <location>
        <position position="209"/>
    </location>
</feature>
<feature type="active site" description="Nucleophile" evidence="4">
    <location>
        <position position="46"/>
    </location>
</feature>
<gene>
    <name evidence="6" type="ORF">AZI86_01240</name>
</gene>
<protein>
    <recommendedName>
        <fullName evidence="5">PNPLA domain-containing protein</fullName>
    </recommendedName>
</protein>
<dbReference type="AlphaFoldDB" id="A0A150WN59"/>
<dbReference type="EMBL" id="LUKE01000001">
    <property type="protein sequence ID" value="KYG65729.1"/>
    <property type="molecule type" value="Genomic_DNA"/>
</dbReference>
<dbReference type="InterPro" id="IPR016035">
    <property type="entry name" value="Acyl_Trfase/lysoPLipase"/>
</dbReference>
<comment type="caution">
    <text evidence="6">The sequence shown here is derived from an EMBL/GenBank/DDBJ whole genome shotgun (WGS) entry which is preliminary data.</text>
</comment>
<evidence type="ECO:0000259" key="5">
    <source>
        <dbReference type="PROSITE" id="PS51635"/>
    </source>
</evidence>
<proteinExistence type="predicted"/>
<evidence type="ECO:0000256" key="3">
    <source>
        <dbReference type="ARBA" id="ARBA00023098"/>
    </source>
</evidence>
<dbReference type="InterPro" id="IPR050301">
    <property type="entry name" value="NTE"/>
</dbReference>
<keyword evidence="3 4" id="KW-0443">Lipid metabolism</keyword>
<dbReference type="Gene3D" id="3.40.1090.10">
    <property type="entry name" value="Cytosolic phospholipase A2 catalytic domain"/>
    <property type="match status" value="1"/>
</dbReference>
<dbReference type="PROSITE" id="PS51635">
    <property type="entry name" value="PNPLA"/>
    <property type="match status" value="1"/>
</dbReference>
<sequence length="378" mass="41565">MSKEMGLVLSGGGARGAYQVGVLKAVQEVSETSGVPFRFDYLSGVSAGAINASSLACHAENFKFAVTNLSRLWTEITFEKVFSTNSLTMSRIGWQWLSDLSIGGLTGTTPGKALMDTSPLRELIHGNMDYEKVRMNIEQGHLKALAITAIDYVKSATTTFVQGHPELPEWDKGRKRSERAQIGTEHILASSAIPLLFPPVKVDDRFFGDGAVRNHAPCSPVIYLGAQKLLVIGVRMQGATAYEERAHKNILAPSVARVVNTIMNGVMLDAVEQDIDRLRRLNDYANAIPADQHQRIALRPLDYLFISPSVDIGEMAVQKAHKLPRMVRFLLKGLGSMHDASELISYLLFESSFCADLIEIGYKDGLSRKDELITLLSK</sequence>
<dbReference type="Proteomes" id="UP000075320">
    <property type="component" value="Unassembled WGS sequence"/>
</dbReference>
<dbReference type="InterPro" id="IPR002641">
    <property type="entry name" value="PNPLA_dom"/>
</dbReference>
<evidence type="ECO:0000256" key="4">
    <source>
        <dbReference type="PROSITE-ProRule" id="PRU01161"/>
    </source>
</evidence>
<dbReference type="GO" id="GO:0016042">
    <property type="term" value="P:lipid catabolic process"/>
    <property type="evidence" value="ECO:0007669"/>
    <property type="project" value="UniProtKB-UniRule"/>
</dbReference>